<evidence type="ECO:0000256" key="1">
    <source>
        <dbReference type="SAM" id="Phobius"/>
    </source>
</evidence>
<organism evidence="2 3">
    <name type="scientific">Thermophilibacter immobilis</name>
    <dbReference type="NCBI Taxonomy" id="2779519"/>
    <lineage>
        <taxon>Bacteria</taxon>
        <taxon>Bacillati</taxon>
        <taxon>Actinomycetota</taxon>
        <taxon>Coriobacteriia</taxon>
        <taxon>Coriobacteriales</taxon>
        <taxon>Atopobiaceae</taxon>
        <taxon>Thermophilibacter</taxon>
    </lineage>
</organism>
<keyword evidence="1" id="KW-0472">Membrane</keyword>
<reference evidence="2 3" key="1">
    <citation type="submission" date="2020-10" db="EMBL/GenBank/DDBJ databases">
        <title>Olsenella immobilis sp.nov., isolated from the mud in a fermentation cellar used for the production of Chinese strong-flavoured liquor.</title>
        <authorList>
            <person name="Lu L."/>
        </authorList>
    </citation>
    <scope>NUCLEOTIDE SEQUENCE [LARGE SCALE GENOMIC DNA]</scope>
    <source>
        <strain evidence="2 3">LZLJ-2</strain>
    </source>
</reference>
<feature type="transmembrane region" description="Helical" evidence="1">
    <location>
        <begin position="40"/>
        <end position="58"/>
    </location>
</feature>
<evidence type="ECO:0000313" key="2">
    <source>
        <dbReference type="EMBL" id="QOY59945.1"/>
    </source>
</evidence>
<dbReference type="EMBL" id="CP063767">
    <property type="protein sequence ID" value="QOY59945.1"/>
    <property type="molecule type" value="Genomic_DNA"/>
</dbReference>
<dbReference type="Pfam" id="PF05437">
    <property type="entry name" value="AzlD"/>
    <property type="match status" value="1"/>
</dbReference>
<feature type="transmembrane region" description="Helical" evidence="1">
    <location>
        <begin position="6"/>
        <end position="28"/>
    </location>
</feature>
<accession>A0A7S7M748</accession>
<dbReference type="AlphaFoldDB" id="A0A7S7M748"/>
<protein>
    <submittedName>
        <fullName evidence="2">AzlD domain-containing protein</fullName>
    </submittedName>
</protein>
<dbReference type="RefSeq" id="WP_194369881.1">
    <property type="nucleotide sequence ID" value="NZ_CP063767.1"/>
</dbReference>
<keyword evidence="1" id="KW-1133">Transmembrane helix</keyword>
<sequence length="103" mass="10687">MSGEGFWVFYACVLAAILVFRCVPLFALKGRTLSPRVSEALGFIPPAAFAALVANDLIDPAAGPDPVPLVSAALVVLVARKTGSLIWCALAGMAVYALLSLVL</sequence>
<dbReference type="InterPro" id="IPR008407">
    <property type="entry name" value="Brnchd-chn_aa_trnsp_AzlD"/>
</dbReference>
<keyword evidence="3" id="KW-1185">Reference proteome</keyword>
<dbReference type="KEGG" id="tio:INP52_05730"/>
<keyword evidence="1" id="KW-0812">Transmembrane</keyword>
<name>A0A7S7M748_9ACTN</name>
<evidence type="ECO:0000313" key="3">
    <source>
        <dbReference type="Proteomes" id="UP000593735"/>
    </source>
</evidence>
<gene>
    <name evidence="2" type="ORF">INP52_05730</name>
</gene>
<dbReference type="Proteomes" id="UP000593735">
    <property type="component" value="Chromosome"/>
</dbReference>
<proteinExistence type="predicted"/>
<feature type="transmembrane region" description="Helical" evidence="1">
    <location>
        <begin position="84"/>
        <end position="102"/>
    </location>
</feature>